<dbReference type="RefSeq" id="WP_326837414.1">
    <property type="nucleotide sequence ID" value="NZ_CP142149.1"/>
</dbReference>
<evidence type="ECO:0000313" key="2">
    <source>
        <dbReference type="Proteomes" id="UP001330812"/>
    </source>
</evidence>
<organism evidence="1 2">
    <name type="scientific">Amycolatopsis rhabdoformis</name>
    <dbReference type="NCBI Taxonomy" id="1448059"/>
    <lineage>
        <taxon>Bacteria</taxon>
        <taxon>Bacillati</taxon>
        <taxon>Actinomycetota</taxon>
        <taxon>Actinomycetes</taxon>
        <taxon>Pseudonocardiales</taxon>
        <taxon>Pseudonocardiaceae</taxon>
        <taxon>Amycolatopsis</taxon>
    </lineage>
</organism>
<accession>A0ABZ1IJL9</accession>
<sequence>MGIRCALGISLKSQGYFNAFVLEAVQGYYSATIFQPRFDATGPDL</sequence>
<dbReference type="Proteomes" id="UP001330812">
    <property type="component" value="Chromosome"/>
</dbReference>
<keyword evidence="2" id="KW-1185">Reference proteome</keyword>
<protein>
    <submittedName>
        <fullName evidence="1">Uncharacterized protein</fullName>
    </submittedName>
</protein>
<name>A0ABZ1IJL9_9PSEU</name>
<proteinExistence type="predicted"/>
<evidence type="ECO:0000313" key="1">
    <source>
        <dbReference type="EMBL" id="WSE34606.1"/>
    </source>
</evidence>
<dbReference type="EMBL" id="CP142149">
    <property type="protein sequence ID" value="WSE34606.1"/>
    <property type="molecule type" value="Genomic_DNA"/>
</dbReference>
<gene>
    <name evidence="1" type="ORF">VSH64_21400</name>
</gene>
<reference evidence="1 2" key="1">
    <citation type="journal article" date="2015" name="Int. J. Syst. Evol. Microbiol.">
        <title>Amycolatopsis rhabdoformis sp. nov., an actinomycete isolated from a tropical forest soil.</title>
        <authorList>
            <person name="Souza W.R."/>
            <person name="Silva R.E."/>
            <person name="Goodfellow M."/>
            <person name="Busarakam K."/>
            <person name="Figueiro F.S."/>
            <person name="Ferreira D."/>
            <person name="Rodrigues-Filho E."/>
            <person name="Moraes L.A.B."/>
            <person name="Zucchi T.D."/>
        </authorList>
    </citation>
    <scope>NUCLEOTIDE SEQUENCE [LARGE SCALE GENOMIC DNA]</scope>
    <source>
        <strain evidence="1 2">NCIMB 14900</strain>
    </source>
</reference>